<dbReference type="EMBL" id="BLXT01002122">
    <property type="protein sequence ID" value="GFN91310.1"/>
    <property type="molecule type" value="Genomic_DNA"/>
</dbReference>
<proteinExistence type="predicted"/>
<comment type="caution">
    <text evidence="1">The sequence shown here is derived from an EMBL/GenBank/DDBJ whole genome shotgun (WGS) entry which is preliminary data.</text>
</comment>
<name>A0AAV3YW24_9GAST</name>
<evidence type="ECO:0000313" key="2">
    <source>
        <dbReference type="Proteomes" id="UP000735302"/>
    </source>
</evidence>
<sequence length="99" mass="10870">GQVENSPTGLSHIIRGNKTAFDPCTDTMQLMGDEPRIAAPIAFAAASGIKNGGNGIAMLCSVPYGCRTKNRSSYSICCCFRCKVWWQWNSYALFCPLWL</sequence>
<reference evidence="1 2" key="1">
    <citation type="journal article" date="2021" name="Elife">
        <title>Chloroplast acquisition without the gene transfer in kleptoplastic sea slugs, Plakobranchus ocellatus.</title>
        <authorList>
            <person name="Maeda T."/>
            <person name="Takahashi S."/>
            <person name="Yoshida T."/>
            <person name="Shimamura S."/>
            <person name="Takaki Y."/>
            <person name="Nagai Y."/>
            <person name="Toyoda A."/>
            <person name="Suzuki Y."/>
            <person name="Arimoto A."/>
            <person name="Ishii H."/>
            <person name="Satoh N."/>
            <person name="Nishiyama T."/>
            <person name="Hasebe M."/>
            <person name="Maruyama T."/>
            <person name="Minagawa J."/>
            <person name="Obokata J."/>
            <person name="Shigenobu S."/>
        </authorList>
    </citation>
    <scope>NUCLEOTIDE SEQUENCE [LARGE SCALE GENOMIC DNA]</scope>
</reference>
<gene>
    <name evidence="1" type="ORF">PoB_001781600</name>
</gene>
<feature type="non-terminal residue" evidence="1">
    <location>
        <position position="1"/>
    </location>
</feature>
<protein>
    <recommendedName>
        <fullName evidence="3">Dihydroxy-acid dehydratase</fullName>
    </recommendedName>
</protein>
<keyword evidence="2" id="KW-1185">Reference proteome</keyword>
<organism evidence="1 2">
    <name type="scientific">Plakobranchus ocellatus</name>
    <dbReference type="NCBI Taxonomy" id="259542"/>
    <lineage>
        <taxon>Eukaryota</taxon>
        <taxon>Metazoa</taxon>
        <taxon>Spiralia</taxon>
        <taxon>Lophotrochozoa</taxon>
        <taxon>Mollusca</taxon>
        <taxon>Gastropoda</taxon>
        <taxon>Heterobranchia</taxon>
        <taxon>Euthyneura</taxon>
        <taxon>Panpulmonata</taxon>
        <taxon>Sacoglossa</taxon>
        <taxon>Placobranchoidea</taxon>
        <taxon>Plakobranchidae</taxon>
        <taxon>Plakobranchus</taxon>
    </lineage>
</organism>
<dbReference type="AlphaFoldDB" id="A0AAV3YW24"/>
<dbReference type="Proteomes" id="UP000735302">
    <property type="component" value="Unassembled WGS sequence"/>
</dbReference>
<evidence type="ECO:0000313" key="1">
    <source>
        <dbReference type="EMBL" id="GFN91310.1"/>
    </source>
</evidence>
<accession>A0AAV3YW24</accession>
<evidence type="ECO:0008006" key="3">
    <source>
        <dbReference type="Google" id="ProtNLM"/>
    </source>
</evidence>